<dbReference type="EMBL" id="PGEY01000001">
    <property type="protein sequence ID" value="PJJ43963.1"/>
    <property type="molecule type" value="Genomic_DNA"/>
</dbReference>
<organism evidence="1 2">
    <name type="scientific">Glutamicibacter mysorens</name>
    <dbReference type="NCBI Taxonomy" id="257984"/>
    <lineage>
        <taxon>Bacteria</taxon>
        <taxon>Bacillati</taxon>
        <taxon>Actinomycetota</taxon>
        <taxon>Actinomycetes</taxon>
        <taxon>Micrococcales</taxon>
        <taxon>Micrococcaceae</taxon>
        <taxon>Glutamicibacter</taxon>
    </lineage>
</organism>
<sequence length="185" mass="20914">MLRPPDGRENNAHQFCRELHLANVLVNRQVVNSDGVIFLGRLPTYHTSRPTGRRSMVGFIRYLNGCRCESPPAIVSSRICSTANKSSVLCKSVHRSSDRMNSYRNEFFIFSSSLQIKHLDVSVRHFSVASLFYSVSVGSLPVSSLETDDVLSTCSDPRFWPIPAKSVFDALYRRQANRSRQLCAR</sequence>
<dbReference type="Proteomes" id="UP000229263">
    <property type="component" value="Unassembled WGS sequence"/>
</dbReference>
<evidence type="ECO:0000313" key="1">
    <source>
        <dbReference type="EMBL" id="PJJ43963.1"/>
    </source>
</evidence>
<name>A0ABX4MX95_9MICC</name>
<protein>
    <submittedName>
        <fullName evidence="1">Uncharacterized protein</fullName>
    </submittedName>
</protein>
<accession>A0ABX4MX95</accession>
<proteinExistence type="predicted"/>
<comment type="caution">
    <text evidence="1">The sequence shown here is derived from an EMBL/GenBank/DDBJ whole genome shotgun (WGS) entry which is preliminary data.</text>
</comment>
<reference evidence="1 2" key="1">
    <citation type="submission" date="2017-11" db="EMBL/GenBank/DDBJ databases">
        <title>Sequencing the genomes of 1000 actinobacteria strains.</title>
        <authorList>
            <person name="Klenk H.-P."/>
        </authorList>
    </citation>
    <scope>NUCLEOTIDE SEQUENCE [LARGE SCALE GENOMIC DNA]</scope>
    <source>
        <strain evidence="1 2">DSM 12798</strain>
    </source>
</reference>
<keyword evidence="2" id="KW-1185">Reference proteome</keyword>
<gene>
    <name evidence="1" type="ORF">ATK23_1172</name>
</gene>
<evidence type="ECO:0000313" key="2">
    <source>
        <dbReference type="Proteomes" id="UP000229263"/>
    </source>
</evidence>